<dbReference type="EMBL" id="BARV01018544">
    <property type="protein sequence ID" value="GAI20859.1"/>
    <property type="molecule type" value="Genomic_DNA"/>
</dbReference>
<accession>X1NQA3</accession>
<reference evidence="1" key="1">
    <citation type="journal article" date="2014" name="Front. Microbiol.">
        <title>High frequency of phylogenetically diverse reductive dehalogenase-homologous genes in deep subseafloor sedimentary metagenomes.</title>
        <authorList>
            <person name="Kawai M."/>
            <person name="Futagami T."/>
            <person name="Toyoda A."/>
            <person name="Takaki Y."/>
            <person name="Nishi S."/>
            <person name="Hori S."/>
            <person name="Arai W."/>
            <person name="Tsubouchi T."/>
            <person name="Morono Y."/>
            <person name="Uchiyama I."/>
            <person name="Ito T."/>
            <person name="Fujiyama A."/>
            <person name="Inagaki F."/>
            <person name="Takami H."/>
        </authorList>
    </citation>
    <scope>NUCLEOTIDE SEQUENCE</scope>
    <source>
        <strain evidence="1">Expedition CK06-06</strain>
    </source>
</reference>
<protein>
    <submittedName>
        <fullName evidence="1">Uncharacterized protein</fullName>
    </submittedName>
</protein>
<proteinExistence type="predicted"/>
<organism evidence="1">
    <name type="scientific">marine sediment metagenome</name>
    <dbReference type="NCBI Taxonomy" id="412755"/>
    <lineage>
        <taxon>unclassified sequences</taxon>
        <taxon>metagenomes</taxon>
        <taxon>ecological metagenomes</taxon>
    </lineage>
</organism>
<dbReference type="AlphaFoldDB" id="X1NQA3"/>
<gene>
    <name evidence="1" type="ORF">S06H3_31335</name>
</gene>
<sequence>TEIKSFNEKGKADPLFKKLAEITDKNSGLWSTEAEEYLLGNAQRI</sequence>
<evidence type="ECO:0000313" key="1">
    <source>
        <dbReference type="EMBL" id="GAI20859.1"/>
    </source>
</evidence>
<name>X1NQA3_9ZZZZ</name>
<comment type="caution">
    <text evidence="1">The sequence shown here is derived from an EMBL/GenBank/DDBJ whole genome shotgun (WGS) entry which is preliminary data.</text>
</comment>
<feature type="non-terminal residue" evidence="1">
    <location>
        <position position="1"/>
    </location>
</feature>